<keyword evidence="2" id="KW-0805">Transcription regulation</keyword>
<dbReference type="PANTHER" id="PTHR30419:SF8">
    <property type="entry name" value="NITROGEN ASSIMILATION TRANSCRIPTIONAL ACTIVATOR-RELATED"/>
    <property type="match status" value="1"/>
</dbReference>
<dbReference type="Pfam" id="PF03466">
    <property type="entry name" value="LysR_substrate"/>
    <property type="match status" value="1"/>
</dbReference>
<feature type="domain" description="HTH lysR-type" evidence="5">
    <location>
        <begin position="1"/>
        <end position="60"/>
    </location>
</feature>
<keyword evidence="3" id="KW-0238">DNA-binding</keyword>
<dbReference type="PANTHER" id="PTHR30419">
    <property type="entry name" value="HTH-TYPE TRANSCRIPTIONAL REGULATOR YBHD"/>
    <property type="match status" value="1"/>
</dbReference>
<dbReference type="InterPro" id="IPR050950">
    <property type="entry name" value="HTH-type_LysR_regulators"/>
</dbReference>
<dbReference type="SUPFAM" id="SSF53850">
    <property type="entry name" value="Periplasmic binding protein-like II"/>
    <property type="match status" value="1"/>
</dbReference>
<evidence type="ECO:0000256" key="1">
    <source>
        <dbReference type="ARBA" id="ARBA00009437"/>
    </source>
</evidence>
<keyword evidence="4" id="KW-0804">Transcription</keyword>
<accession>A0AAE4K7M1</accession>
<name>A0AAE4K7M1_9BURK</name>
<dbReference type="SUPFAM" id="SSF46785">
    <property type="entry name" value="Winged helix' DNA-binding domain"/>
    <property type="match status" value="1"/>
</dbReference>
<proteinExistence type="inferred from homology"/>
<comment type="caution">
    <text evidence="6">The sequence shown here is derived from an EMBL/GenBank/DDBJ whole genome shotgun (WGS) entry which is preliminary data.</text>
</comment>
<dbReference type="PROSITE" id="PS50931">
    <property type="entry name" value="HTH_LYSR"/>
    <property type="match status" value="1"/>
</dbReference>
<evidence type="ECO:0000313" key="6">
    <source>
        <dbReference type="EMBL" id="MDT0339112.1"/>
    </source>
</evidence>
<dbReference type="Gene3D" id="3.40.190.290">
    <property type="match status" value="1"/>
</dbReference>
<dbReference type="GO" id="GO:0003677">
    <property type="term" value="F:DNA binding"/>
    <property type="evidence" value="ECO:0007669"/>
    <property type="project" value="UniProtKB-KW"/>
</dbReference>
<dbReference type="Gene3D" id="1.10.10.10">
    <property type="entry name" value="Winged helix-like DNA-binding domain superfamily/Winged helix DNA-binding domain"/>
    <property type="match status" value="1"/>
</dbReference>
<evidence type="ECO:0000256" key="3">
    <source>
        <dbReference type="ARBA" id="ARBA00023125"/>
    </source>
</evidence>
<evidence type="ECO:0000259" key="5">
    <source>
        <dbReference type="PROSITE" id="PS50931"/>
    </source>
</evidence>
<dbReference type="GO" id="GO:0003700">
    <property type="term" value="F:DNA-binding transcription factor activity"/>
    <property type="evidence" value="ECO:0007669"/>
    <property type="project" value="InterPro"/>
</dbReference>
<dbReference type="PRINTS" id="PR00039">
    <property type="entry name" value="HTHLYSR"/>
</dbReference>
<gene>
    <name evidence="6" type="ORF">RJN63_19915</name>
</gene>
<dbReference type="EMBL" id="JAVRAA010000011">
    <property type="protein sequence ID" value="MDT0339112.1"/>
    <property type="molecule type" value="Genomic_DNA"/>
</dbReference>
<dbReference type="InterPro" id="IPR036388">
    <property type="entry name" value="WH-like_DNA-bd_sf"/>
</dbReference>
<sequence length="297" mass="32662">MKIDILGVQAFVAIADHGSFQGAAGALHVTQTAVTLRLRKLEDFLGVTLMERTTRSLALTDIGQDFLPQARRLLDELAGALVEIRETGMARRGDVCIACVPTVGVQYLPRILQAYSARYPHNRIKILDHASSAVADAVLRREAEFGINMAREHHPELASIPLTTDRYVLICHHTHPLAKRRRATWAQLKPYPLIFAGEVSGNRTLLDPVLDANRLALRSFYEVQRSSTAMGLVAQGVGIAVVPGLAVQEGAYPDVRRIQLVEPVVSRSLVLIKRKSAHLSPAAQALYDMILTKESKN</sequence>
<protein>
    <submittedName>
        <fullName evidence="6">LysR family transcriptional regulator</fullName>
    </submittedName>
</protein>
<dbReference type="InterPro" id="IPR000847">
    <property type="entry name" value="LysR_HTH_N"/>
</dbReference>
<dbReference type="InterPro" id="IPR005119">
    <property type="entry name" value="LysR_subst-bd"/>
</dbReference>
<dbReference type="Pfam" id="PF00126">
    <property type="entry name" value="HTH_1"/>
    <property type="match status" value="1"/>
</dbReference>
<reference evidence="6" key="1">
    <citation type="submission" date="2023-02" db="EMBL/GenBank/DDBJ databases">
        <title>Description of Herbaspirillum huttiense subsp. nephrolepsisexaltata and Herbaspirillum huttiense subsp. lycopersicon.</title>
        <authorList>
            <person name="Poudel M."/>
            <person name="Sharma A."/>
            <person name="Goss E."/>
            <person name="Tapia J.H."/>
            <person name="Harmon C.M."/>
            <person name="Jones J.B."/>
        </authorList>
    </citation>
    <scope>NUCLEOTIDE SEQUENCE</scope>
    <source>
        <strain evidence="6">NC40101</strain>
    </source>
</reference>
<dbReference type="AlphaFoldDB" id="A0AAE4K7M1"/>
<dbReference type="GO" id="GO:0005829">
    <property type="term" value="C:cytosol"/>
    <property type="evidence" value="ECO:0007669"/>
    <property type="project" value="TreeGrafter"/>
</dbReference>
<organism evidence="6">
    <name type="scientific">Herbaspirillum huttiense subsp. nephrolepidis</name>
    <dbReference type="NCBI Taxonomy" id="3075126"/>
    <lineage>
        <taxon>Bacteria</taxon>
        <taxon>Pseudomonadati</taxon>
        <taxon>Pseudomonadota</taxon>
        <taxon>Betaproteobacteria</taxon>
        <taxon>Burkholderiales</taxon>
        <taxon>Oxalobacteraceae</taxon>
        <taxon>Herbaspirillum</taxon>
    </lineage>
</organism>
<dbReference type="InterPro" id="IPR036390">
    <property type="entry name" value="WH_DNA-bd_sf"/>
</dbReference>
<dbReference type="FunFam" id="1.10.10.10:FF:000001">
    <property type="entry name" value="LysR family transcriptional regulator"/>
    <property type="match status" value="1"/>
</dbReference>
<dbReference type="RefSeq" id="WP_259435083.1">
    <property type="nucleotide sequence ID" value="NZ_JAVLSM010000001.1"/>
</dbReference>
<dbReference type="CDD" id="cd08440">
    <property type="entry name" value="PBP2_LTTR_like_4"/>
    <property type="match status" value="1"/>
</dbReference>
<comment type="similarity">
    <text evidence="1">Belongs to the LysR transcriptional regulatory family.</text>
</comment>
<evidence type="ECO:0000256" key="2">
    <source>
        <dbReference type="ARBA" id="ARBA00023015"/>
    </source>
</evidence>
<evidence type="ECO:0000256" key="4">
    <source>
        <dbReference type="ARBA" id="ARBA00023163"/>
    </source>
</evidence>